<dbReference type="Pfam" id="PF13554">
    <property type="entry name" value="Phage_tail_terminator_5"/>
    <property type="match status" value="1"/>
</dbReference>
<dbReference type="AlphaFoldDB" id="A0AAD3NXB4"/>
<gene>
    <name evidence="1" type="ORF">GCM10017635_09430</name>
</gene>
<name>A0AAD3NXB4_9RHOB</name>
<dbReference type="EMBL" id="BSFH01000017">
    <property type="protein sequence ID" value="GLK63473.1"/>
    <property type="molecule type" value="Genomic_DNA"/>
</dbReference>
<accession>A0AAD3NXB4</accession>
<dbReference type="Proteomes" id="UP001143349">
    <property type="component" value="Unassembled WGS sequence"/>
</dbReference>
<sequence>MKHAPEAALKARLATLAGIPKAWPNQDFDLPPVPGDAAARYAWAYLACEIIRTGTSDTTLNAEAPVVTGRLIATAVTLKGTGEARANEIAEQVAALFPMGERIAVSGFVTQITQPPHIREGMGDGAYWRVPVSIPFQTFTSP</sequence>
<dbReference type="RefSeq" id="WP_271179306.1">
    <property type="nucleotide sequence ID" value="NZ_BSFH01000017.1"/>
</dbReference>
<organism evidence="1 2">
    <name type="scientific">Paracoccus kondratievae</name>
    <dbReference type="NCBI Taxonomy" id="135740"/>
    <lineage>
        <taxon>Bacteria</taxon>
        <taxon>Pseudomonadati</taxon>
        <taxon>Pseudomonadota</taxon>
        <taxon>Alphaproteobacteria</taxon>
        <taxon>Rhodobacterales</taxon>
        <taxon>Paracoccaceae</taxon>
        <taxon>Paracoccus</taxon>
    </lineage>
</organism>
<evidence type="ECO:0000313" key="1">
    <source>
        <dbReference type="EMBL" id="GLK63473.1"/>
    </source>
</evidence>
<reference evidence="1" key="1">
    <citation type="journal article" date="2014" name="Int. J. Syst. Evol. Microbiol.">
        <title>Complete genome sequence of Corynebacterium casei LMG S-19264T (=DSM 44701T), isolated from a smear-ripened cheese.</title>
        <authorList>
            <consortium name="US DOE Joint Genome Institute (JGI-PGF)"/>
            <person name="Walter F."/>
            <person name="Albersmeier A."/>
            <person name="Kalinowski J."/>
            <person name="Ruckert C."/>
        </authorList>
    </citation>
    <scope>NUCLEOTIDE SEQUENCE</scope>
    <source>
        <strain evidence="1">VKM B-2222</strain>
    </source>
</reference>
<keyword evidence="2" id="KW-1185">Reference proteome</keyword>
<protein>
    <submittedName>
        <fullName evidence="1">Uncharacterized protein</fullName>
    </submittedName>
</protein>
<dbReference type="InterPro" id="IPR025395">
    <property type="entry name" value="Phage_tail_terminator-like"/>
</dbReference>
<dbReference type="Gene3D" id="3.30.2000.20">
    <property type="match status" value="1"/>
</dbReference>
<proteinExistence type="predicted"/>
<evidence type="ECO:0000313" key="2">
    <source>
        <dbReference type="Proteomes" id="UP001143349"/>
    </source>
</evidence>
<reference evidence="1" key="2">
    <citation type="submission" date="2023-01" db="EMBL/GenBank/DDBJ databases">
        <authorList>
            <person name="Sun Q."/>
            <person name="Evtushenko L."/>
        </authorList>
    </citation>
    <scope>NUCLEOTIDE SEQUENCE</scope>
    <source>
        <strain evidence="1">VKM B-2222</strain>
    </source>
</reference>
<comment type="caution">
    <text evidence="1">The sequence shown here is derived from an EMBL/GenBank/DDBJ whole genome shotgun (WGS) entry which is preliminary data.</text>
</comment>